<comment type="caution">
    <text evidence="3">The sequence shown here is derived from an EMBL/GenBank/DDBJ whole genome shotgun (WGS) entry which is preliminary data.</text>
</comment>
<organism evidence="3 4">
    <name type="scientific">Taxus chinensis</name>
    <name type="common">Chinese yew</name>
    <name type="synonym">Taxus wallichiana var. chinensis</name>
    <dbReference type="NCBI Taxonomy" id="29808"/>
    <lineage>
        <taxon>Eukaryota</taxon>
        <taxon>Viridiplantae</taxon>
        <taxon>Streptophyta</taxon>
        <taxon>Embryophyta</taxon>
        <taxon>Tracheophyta</taxon>
        <taxon>Spermatophyta</taxon>
        <taxon>Pinopsida</taxon>
        <taxon>Pinidae</taxon>
        <taxon>Conifers II</taxon>
        <taxon>Cupressales</taxon>
        <taxon>Taxaceae</taxon>
        <taxon>Taxus</taxon>
    </lineage>
</organism>
<feature type="region of interest" description="Disordered" evidence="2">
    <location>
        <begin position="151"/>
        <end position="200"/>
    </location>
</feature>
<evidence type="ECO:0000313" key="4">
    <source>
        <dbReference type="Proteomes" id="UP000824469"/>
    </source>
</evidence>
<evidence type="ECO:0008006" key="5">
    <source>
        <dbReference type="Google" id="ProtNLM"/>
    </source>
</evidence>
<dbReference type="GO" id="GO:0005737">
    <property type="term" value="C:cytoplasm"/>
    <property type="evidence" value="ECO:0007669"/>
    <property type="project" value="TreeGrafter"/>
</dbReference>
<dbReference type="EMBL" id="JAHRHJ020000005">
    <property type="protein sequence ID" value="KAH9313897.1"/>
    <property type="molecule type" value="Genomic_DNA"/>
</dbReference>
<name>A0AA38LAT1_TAXCH</name>
<evidence type="ECO:0000256" key="1">
    <source>
        <dbReference type="SAM" id="Coils"/>
    </source>
</evidence>
<dbReference type="FunFam" id="1.10.287.110:FF:000043">
    <property type="entry name" value="J-domain protein required for chloroplast accumulation response 1"/>
    <property type="match status" value="1"/>
</dbReference>
<feature type="coiled-coil region" evidence="1">
    <location>
        <begin position="673"/>
        <end position="707"/>
    </location>
</feature>
<feature type="compositionally biased region" description="Low complexity" evidence="2">
    <location>
        <begin position="273"/>
        <end position="285"/>
    </location>
</feature>
<dbReference type="PANTHER" id="PTHR23172">
    <property type="entry name" value="AUXILIN/CYCLIN G-ASSOCIATED KINASE-RELATED"/>
    <property type="match status" value="1"/>
</dbReference>
<evidence type="ECO:0000313" key="3">
    <source>
        <dbReference type="EMBL" id="KAH9313897.1"/>
    </source>
</evidence>
<feature type="non-terminal residue" evidence="3">
    <location>
        <position position="784"/>
    </location>
</feature>
<sequence>IFTEKLELNNPDQEFKPPNKETLLIFQICPYYPRMDEYEYNRAMNYSLLKSFGTMNMTSLSANVSPKLSARNSYTGSSDSADDFSDVFGGPPKYISLKQFKDPRKAHSLLQPLGGFSGPVQSEVPVFGETRKRYVNDEFYNDIFNGDTVSSGGEMSDKCSVASKSTSRNASPSQSPLPRTDYKGFGNRSPLAPKLRQPVNSSKISEYSSFGTFSQHGPYKSYNDSSVVSSAQSTPPDPSSDLLEIPFAHCSKPPKIFAESKHGLKKQQEFGVFPPRSSNSRFRSFLEPGESKSGSPARLSNDKLYSTAQTTSCSNTSDDELGGNIQGYINEGVSKLAVVKHGSDNAKGSNPGEKNDNGFEKSRLSASDGSFHRLAVSPREDLQLQHKLRSCRDWFPEHKGLSTNKESGSLSMGSSGFPSTREIHSNVGISNVKEVSQEIGPKRLSTNGIDSGEESDELGSYVIEIDTKRGEALAFLPERDIQIDTINAQNPLISSIKETMESTKEESLPNRPMKHMNHDAKGSKLRLQSLLQKTYNFDPLSEAETKMQALQTNKGKGRGRESSKMPPNQHIPEISAWSAATSAVEQGTKEDLMKETKMATLWDPYSIDPLTMVREVSDRIEKWHHDQPVVFREMPLASERRNDSADSITEKETPENRRKRFEKERHLRTKECMSKILVEKKQKELEIEEEETEKTKSSEKLDSEIKRWSTGKEGNIRALLSTLQYVLWPGSGWKPVPLIEIIEGIAVKKAYQKARLCVHPDKLQQKGASVQQKYIAEKVFNILQ</sequence>
<accession>A0AA38LAT1</accession>
<dbReference type="GO" id="GO:0072318">
    <property type="term" value="P:clathrin coat disassembly"/>
    <property type="evidence" value="ECO:0007669"/>
    <property type="project" value="TreeGrafter"/>
</dbReference>
<dbReference type="Proteomes" id="UP000824469">
    <property type="component" value="Unassembled WGS sequence"/>
</dbReference>
<feature type="non-terminal residue" evidence="3">
    <location>
        <position position="1"/>
    </location>
</feature>
<dbReference type="GO" id="GO:0031982">
    <property type="term" value="C:vesicle"/>
    <property type="evidence" value="ECO:0007669"/>
    <property type="project" value="TreeGrafter"/>
</dbReference>
<feature type="compositionally biased region" description="Polar residues" evidence="2">
    <location>
        <begin position="162"/>
        <end position="177"/>
    </location>
</feature>
<keyword evidence="4" id="KW-1185">Reference proteome</keyword>
<gene>
    <name evidence="3" type="ORF">KI387_022524</name>
</gene>
<dbReference type="AlphaFoldDB" id="A0AA38LAT1"/>
<feature type="region of interest" description="Disordered" evidence="2">
    <location>
        <begin position="500"/>
        <end position="519"/>
    </location>
</feature>
<keyword evidence="1" id="KW-0175">Coiled coil</keyword>
<protein>
    <recommendedName>
        <fullName evidence="5">J domain-containing protein required for chloroplast accumulation response 1</fullName>
    </recommendedName>
</protein>
<dbReference type="Gene3D" id="1.10.287.110">
    <property type="entry name" value="DnaJ domain"/>
    <property type="match status" value="1"/>
</dbReference>
<dbReference type="GO" id="GO:0072583">
    <property type="term" value="P:clathrin-dependent endocytosis"/>
    <property type="evidence" value="ECO:0007669"/>
    <property type="project" value="TreeGrafter"/>
</dbReference>
<feature type="region of interest" description="Disordered" evidence="2">
    <location>
        <begin position="342"/>
        <end position="364"/>
    </location>
</feature>
<feature type="region of interest" description="Disordered" evidence="2">
    <location>
        <begin position="271"/>
        <end position="301"/>
    </location>
</feature>
<proteinExistence type="predicted"/>
<feature type="region of interest" description="Disordered" evidence="2">
    <location>
        <begin position="638"/>
        <end position="664"/>
    </location>
</feature>
<dbReference type="InterPro" id="IPR036869">
    <property type="entry name" value="J_dom_sf"/>
</dbReference>
<dbReference type="GO" id="GO:0030276">
    <property type="term" value="F:clathrin binding"/>
    <property type="evidence" value="ECO:0007669"/>
    <property type="project" value="TreeGrafter"/>
</dbReference>
<reference evidence="3 4" key="1">
    <citation type="journal article" date="2021" name="Nat. Plants">
        <title>The Taxus genome provides insights into paclitaxel biosynthesis.</title>
        <authorList>
            <person name="Xiong X."/>
            <person name="Gou J."/>
            <person name="Liao Q."/>
            <person name="Li Y."/>
            <person name="Zhou Q."/>
            <person name="Bi G."/>
            <person name="Li C."/>
            <person name="Du R."/>
            <person name="Wang X."/>
            <person name="Sun T."/>
            <person name="Guo L."/>
            <person name="Liang H."/>
            <person name="Lu P."/>
            <person name="Wu Y."/>
            <person name="Zhang Z."/>
            <person name="Ro D.K."/>
            <person name="Shang Y."/>
            <person name="Huang S."/>
            <person name="Yan J."/>
        </authorList>
    </citation>
    <scope>NUCLEOTIDE SEQUENCE [LARGE SCALE GENOMIC DNA]</scope>
    <source>
        <strain evidence="3">Ta-2019</strain>
    </source>
</reference>
<dbReference type="SUPFAM" id="SSF46565">
    <property type="entry name" value="Chaperone J-domain"/>
    <property type="match status" value="1"/>
</dbReference>
<dbReference type="PANTHER" id="PTHR23172:SF19">
    <property type="entry name" value="J DOMAIN-CONTAINING PROTEIN"/>
    <property type="match status" value="1"/>
</dbReference>
<feature type="compositionally biased region" description="Basic and acidic residues" evidence="2">
    <location>
        <begin position="353"/>
        <end position="363"/>
    </location>
</feature>
<dbReference type="OMA" id="DLGSYVI"/>
<evidence type="ECO:0000256" key="2">
    <source>
        <dbReference type="SAM" id="MobiDB-lite"/>
    </source>
</evidence>